<sequence length="43" mass="5235">MYAIWVTTEDYSKKFRLILQIILFIFLILVILFNPELIYLNNV</sequence>
<gene>
    <name evidence="2" type="ORF">NT02SARS_1150</name>
</gene>
<accession>J5KJ06</accession>
<evidence type="ECO:0000313" key="2">
    <source>
        <dbReference type="EMBL" id="EJP72691.1"/>
    </source>
</evidence>
<evidence type="ECO:0000313" key="3">
    <source>
        <dbReference type="Proteomes" id="UP000010116"/>
    </source>
</evidence>
<keyword evidence="1" id="KW-1133">Transmembrane helix</keyword>
<name>J5KJ06_9GAMM</name>
<keyword evidence="1" id="KW-0812">Transmembrane</keyword>
<dbReference type="EMBL" id="JH611190">
    <property type="protein sequence ID" value="EJP72691.1"/>
    <property type="molecule type" value="Genomic_DNA"/>
</dbReference>
<protein>
    <submittedName>
        <fullName evidence="2">Uncharacterized protein</fullName>
    </submittedName>
</protein>
<organism evidence="2 3">
    <name type="scientific">SAR86 cluster bacterium SAR86B</name>
    <dbReference type="NCBI Taxonomy" id="1123867"/>
    <lineage>
        <taxon>Bacteria</taxon>
        <taxon>Pseudomonadati</taxon>
        <taxon>Pseudomonadota</taxon>
        <taxon>Gammaproteobacteria</taxon>
        <taxon>SAR86 cluster</taxon>
    </lineage>
</organism>
<dbReference type="HOGENOM" id="CLU_3239441_0_0_6"/>
<proteinExistence type="predicted"/>
<reference evidence="2 3" key="1">
    <citation type="journal article" date="2012" name="ISME J.">
        <title>Genomic insights to SAR86, an abundant and uncultivated marine bacterial lineage.</title>
        <authorList>
            <person name="Dupont C.L."/>
            <person name="Rusch D.B."/>
            <person name="Yooseph S."/>
            <person name="Lombardo M.J."/>
            <person name="Richter R.A."/>
            <person name="Valas R."/>
            <person name="Novotny M."/>
            <person name="Yee-Greenbaum J."/>
            <person name="Selengut J.D."/>
            <person name="Haft D.H."/>
            <person name="Halpern A.L."/>
            <person name="Lasken R.S."/>
            <person name="Nealson K."/>
            <person name="Friedman R."/>
            <person name="Venter J.C."/>
        </authorList>
    </citation>
    <scope>NUCLEOTIDE SEQUENCE [LARGE SCALE GENOMIC DNA]</scope>
</reference>
<keyword evidence="1" id="KW-0472">Membrane</keyword>
<dbReference type="AlphaFoldDB" id="J5KJ06"/>
<dbReference type="Proteomes" id="UP000010116">
    <property type="component" value="Unassembled WGS sequence"/>
</dbReference>
<feature type="transmembrane region" description="Helical" evidence="1">
    <location>
        <begin position="21"/>
        <end position="40"/>
    </location>
</feature>
<evidence type="ECO:0000256" key="1">
    <source>
        <dbReference type="SAM" id="Phobius"/>
    </source>
</evidence>